<dbReference type="GO" id="GO:0015031">
    <property type="term" value="P:protein transport"/>
    <property type="evidence" value="ECO:0007669"/>
    <property type="project" value="UniProtKB-KW"/>
</dbReference>
<dbReference type="PANTHER" id="PTHR33446:SF2">
    <property type="entry name" value="PROTEIN TONB"/>
    <property type="match status" value="1"/>
</dbReference>
<evidence type="ECO:0000256" key="2">
    <source>
        <dbReference type="ARBA" id="ARBA00006555"/>
    </source>
</evidence>
<keyword evidence="8 10" id="KW-1133">Transmembrane helix</keyword>
<proteinExistence type="inferred from homology"/>
<evidence type="ECO:0000256" key="4">
    <source>
        <dbReference type="ARBA" id="ARBA00022475"/>
    </source>
</evidence>
<evidence type="ECO:0000313" key="12">
    <source>
        <dbReference type="EMBL" id="OYD16560.1"/>
    </source>
</evidence>
<dbReference type="GO" id="GO:0055085">
    <property type="term" value="P:transmembrane transport"/>
    <property type="evidence" value="ECO:0007669"/>
    <property type="project" value="InterPro"/>
</dbReference>
<reference evidence="12 13" key="1">
    <citation type="submission" date="2017-07" db="EMBL/GenBank/DDBJ databases">
        <title>Recovery of genomes from metagenomes via a dereplication, aggregation, and scoring strategy.</title>
        <authorList>
            <person name="Sieber C.M."/>
            <person name="Probst A.J."/>
            <person name="Sharrar A."/>
            <person name="Thomas B.C."/>
            <person name="Hess M."/>
            <person name="Tringe S.G."/>
            <person name="Banfield J.F."/>
        </authorList>
    </citation>
    <scope>NUCLEOTIDE SEQUENCE [LARGE SCALE GENOMIC DNA]</scope>
    <source>
        <strain evidence="12">JGI_Cruoil_03_51_56</strain>
    </source>
</reference>
<dbReference type="InterPro" id="IPR006260">
    <property type="entry name" value="TonB/TolA_C"/>
</dbReference>
<dbReference type="NCBIfam" id="TIGR01352">
    <property type="entry name" value="tonB_Cterm"/>
    <property type="match status" value="1"/>
</dbReference>
<keyword evidence="6 10" id="KW-0812">Transmembrane</keyword>
<evidence type="ECO:0000256" key="9">
    <source>
        <dbReference type="ARBA" id="ARBA00023136"/>
    </source>
</evidence>
<comment type="subcellular location">
    <subcellularLocation>
        <location evidence="1">Cell inner membrane</location>
        <topology evidence="1">Single-pass membrane protein</topology>
        <orientation evidence="1">Periplasmic side</orientation>
    </subcellularLocation>
</comment>
<dbReference type="InterPro" id="IPR051045">
    <property type="entry name" value="TonB-dependent_transducer"/>
</dbReference>
<comment type="caution">
    <text evidence="12">The sequence shown here is derived from an EMBL/GenBank/DDBJ whole genome shotgun (WGS) entry which is preliminary data.</text>
</comment>
<feature type="transmembrane region" description="Helical" evidence="10">
    <location>
        <begin position="16"/>
        <end position="39"/>
    </location>
</feature>
<evidence type="ECO:0000256" key="5">
    <source>
        <dbReference type="ARBA" id="ARBA00022519"/>
    </source>
</evidence>
<organism evidence="12 13">
    <name type="scientific">candidate division WOR-3 bacterium JGI_Cruoil_03_51_56</name>
    <dbReference type="NCBI Taxonomy" id="1973747"/>
    <lineage>
        <taxon>Bacteria</taxon>
        <taxon>Bacteria division WOR-3</taxon>
    </lineage>
</organism>
<keyword evidence="9 10" id="KW-0472">Membrane</keyword>
<sequence length="208" mass="23075">MAESSGMVVLEWESHYYAVAIRVGAAIALLAILAAFLLLPKEFEVKPYKLRRTVEVVMEALPPELEKFAEPPRVERPQMPVAAESDAEVEAQTIETTTFSEIVKRPEETEIPVVPFWKVEVKPKPVSIPTPVYPELARQAGIEGETVVKALVGIDGSVIDAKILKSSGNQPLDAAARKAAMKAKFTPAKQRDKPVRVWVSMPYRFMLH</sequence>
<comment type="similarity">
    <text evidence="2">Belongs to the TonB family.</text>
</comment>
<evidence type="ECO:0000259" key="11">
    <source>
        <dbReference type="PROSITE" id="PS52015"/>
    </source>
</evidence>
<evidence type="ECO:0000256" key="7">
    <source>
        <dbReference type="ARBA" id="ARBA00022927"/>
    </source>
</evidence>
<dbReference type="Proteomes" id="UP000215559">
    <property type="component" value="Unassembled WGS sequence"/>
</dbReference>
<keyword evidence="3" id="KW-0813">Transport</keyword>
<keyword evidence="5" id="KW-0997">Cell inner membrane</keyword>
<evidence type="ECO:0000256" key="3">
    <source>
        <dbReference type="ARBA" id="ARBA00022448"/>
    </source>
</evidence>
<feature type="domain" description="TonB C-terminal" evidence="11">
    <location>
        <begin position="118"/>
        <end position="208"/>
    </location>
</feature>
<evidence type="ECO:0000256" key="10">
    <source>
        <dbReference type="SAM" id="Phobius"/>
    </source>
</evidence>
<dbReference type="InterPro" id="IPR037682">
    <property type="entry name" value="TonB_C"/>
</dbReference>
<evidence type="ECO:0000313" key="13">
    <source>
        <dbReference type="Proteomes" id="UP000215559"/>
    </source>
</evidence>
<evidence type="ECO:0000256" key="6">
    <source>
        <dbReference type="ARBA" id="ARBA00022692"/>
    </source>
</evidence>
<dbReference type="Pfam" id="PF03544">
    <property type="entry name" value="TonB_C"/>
    <property type="match status" value="1"/>
</dbReference>
<dbReference type="AlphaFoldDB" id="A0A235BW02"/>
<keyword evidence="4" id="KW-1003">Cell membrane</keyword>
<dbReference type="Gene3D" id="3.30.1150.10">
    <property type="match status" value="1"/>
</dbReference>
<dbReference type="PANTHER" id="PTHR33446">
    <property type="entry name" value="PROTEIN TONB-RELATED"/>
    <property type="match status" value="1"/>
</dbReference>
<evidence type="ECO:0000256" key="1">
    <source>
        <dbReference type="ARBA" id="ARBA00004383"/>
    </source>
</evidence>
<gene>
    <name evidence="12" type="ORF">CH330_02485</name>
</gene>
<dbReference type="GO" id="GO:0031992">
    <property type="term" value="F:energy transducer activity"/>
    <property type="evidence" value="ECO:0007669"/>
    <property type="project" value="TreeGrafter"/>
</dbReference>
<keyword evidence="7" id="KW-0653">Protein transport</keyword>
<dbReference type="EMBL" id="NOZP01000045">
    <property type="protein sequence ID" value="OYD16560.1"/>
    <property type="molecule type" value="Genomic_DNA"/>
</dbReference>
<protein>
    <recommendedName>
        <fullName evidence="11">TonB C-terminal domain-containing protein</fullName>
    </recommendedName>
</protein>
<dbReference type="GO" id="GO:0098797">
    <property type="term" value="C:plasma membrane protein complex"/>
    <property type="evidence" value="ECO:0007669"/>
    <property type="project" value="TreeGrafter"/>
</dbReference>
<dbReference type="PROSITE" id="PS52015">
    <property type="entry name" value="TONB_CTD"/>
    <property type="match status" value="1"/>
</dbReference>
<name>A0A235BW02_UNCW3</name>
<evidence type="ECO:0000256" key="8">
    <source>
        <dbReference type="ARBA" id="ARBA00022989"/>
    </source>
</evidence>
<dbReference type="SUPFAM" id="SSF74653">
    <property type="entry name" value="TolA/TonB C-terminal domain"/>
    <property type="match status" value="1"/>
</dbReference>
<accession>A0A235BW02</accession>